<dbReference type="PIRSF" id="PIRSF000654">
    <property type="entry name" value="Integrin-linked_kinase"/>
    <property type="match status" value="1"/>
</dbReference>
<dbReference type="InterPro" id="IPR051681">
    <property type="entry name" value="Ser/Thr_Kinases-Pseudokinases"/>
</dbReference>
<dbReference type="PROSITE" id="PS50011">
    <property type="entry name" value="PROTEIN_KINASE_DOM"/>
    <property type="match status" value="1"/>
</dbReference>
<reference evidence="2" key="1">
    <citation type="submission" date="2018-01" db="EMBL/GenBank/DDBJ databases">
        <authorList>
            <person name="Mao J.F."/>
        </authorList>
    </citation>
    <scope>NUCLEOTIDE SEQUENCE</scope>
    <source>
        <strain evidence="2">Huo1</strain>
        <tissue evidence="2">Leaf</tissue>
    </source>
</reference>
<gene>
    <name evidence="2" type="ORF">SASPL_137113</name>
</gene>
<dbReference type="InterPro" id="IPR008271">
    <property type="entry name" value="Ser/Thr_kinase_AS"/>
</dbReference>
<dbReference type="GO" id="GO:0004674">
    <property type="term" value="F:protein serine/threonine kinase activity"/>
    <property type="evidence" value="ECO:0007669"/>
    <property type="project" value="TreeGrafter"/>
</dbReference>
<dbReference type="PRINTS" id="PR00109">
    <property type="entry name" value="TYRKINASE"/>
</dbReference>
<evidence type="ECO:0000259" key="1">
    <source>
        <dbReference type="PROSITE" id="PS50011"/>
    </source>
</evidence>
<evidence type="ECO:0000313" key="2">
    <source>
        <dbReference type="EMBL" id="KAG6400288.1"/>
    </source>
</evidence>
<dbReference type="Pfam" id="PF07714">
    <property type="entry name" value="PK_Tyr_Ser-Thr"/>
    <property type="match status" value="1"/>
</dbReference>
<dbReference type="PANTHER" id="PTHR44329:SF287">
    <property type="entry name" value="OS12G0605900 PROTEIN"/>
    <property type="match status" value="1"/>
</dbReference>
<comment type="caution">
    <text evidence="2">The sequence shown here is derived from an EMBL/GenBank/DDBJ whole genome shotgun (WGS) entry which is preliminary data.</text>
</comment>
<name>A0A8X8ZD67_SALSN</name>
<evidence type="ECO:0000313" key="3">
    <source>
        <dbReference type="Proteomes" id="UP000298416"/>
    </source>
</evidence>
<feature type="domain" description="Protein kinase" evidence="1">
    <location>
        <begin position="45"/>
        <end position="310"/>
    </location>
</feature>
<dbReference type="InterPro" id="IPR001245">
    <property type="entry name" value="Ser-Thr/Tyr_kinase_cat_dom"/>
</dbReference>
<dbReference type="PANTHER" id="PTHR44329">
    <property type="entry name" value="SERINE/THREONINE-PROTEIN KINASE TNNI3K-RELATED"/>
    <property type="match status" value="1"/>
</dbReference>
<dbReference type="OrthoDB" id="339325at2759"/>
<dbReference type="PROSITE" id="PS00108">
    <property type="entry name" value="PROTEIN_KINASE_ST"/>
    <property type="match status" value="1"/>
</dbReference>
<organism evidence="2">
    <name type="scientific">Salvia splendens</name>
    <name type="common">Scarlet sage</name>
    <dbReference type="NCBI Taxonomy" id="180675"/>
    <lineage>
        <taxon>Eukaryota</taxon>
        <taxon>Viridiplantae</taxon>
        <taxon>Streptophyta</taxon>
        <taxon>Embryophyta</taxon>
        <taxon>Tracheophyta</taxon>
        <taxon>Spermatophyta</taxon>
        <taxon>Magnoliopsida</taxon>
        <taxon>eudicotyledons</taxon>
        <taxon>Gunneridae</taxon>
        <taxon>Pentapetalae</taxon>
        <taxon>asterids</taxon>
        <taxon>lamiids</taxon>
        <taxon>Lamiales</taxon>
        <taxon>Lamiaceae</taxon>
        <taxon>Nepetoideae</taxon>
        <taxon>Mentheae</taxon>
        <taxon>Salviinae</taxon>
        <taxon>Salvia</taxon>
        <taxon>Salvia subgen. Calosphace</taxon>
        <taxon>core Calosphace</taxon>
    </lineage>
</organism>
<protein>
    <recommendedName>
        <fullName evidence="1">Protein kinase domain-containing protein</fullName>
    </recommendedName>
</protein>
<dbReference type="EMBL" id="PNBA02000014">
    <property type="protein sequence ID" value="KAG6400288.1"/>
    <property type="molecule type" value="Genomic_DNA"/>
</dbReference>
<dbReference type="GO" id="GO:0005524">
    <property type="term" value="F:ATP binding"/>
    <property type="evidence" value="ECO:0007669"/>
    <property type="project" value="InterPro"/>
</dbReference>
<dbReference type="InterPro" id="IPR011009">
    <property type="entry name" value="Kinase-like_dom_sf"/>
</dbReference>
<dbReference type="GO" id="GO:0005886">
    <property type="term" value="C:plasma membrane"/>
    <property type="evidence" value="ECO:0007669"/>
    <property type="project" value="TreeGrafter"/>
</dbReference>
<dbReference type="AlphaFoldDB" id="A0A8X8ZD67"/>
<sequence>MYRSEEWKDMVRADKIDLKSIDLQLSKTFKTSKKPEAWEIDPTALEIRQVIAQGTYRGTYMGQDVDVKLLDLQDGTRSAAEIIALFKQEVSIWHRLSHPNITYCIGASMGASQLKFPASSGGRTNCFVVTQHISGGTLKKLLFNNRIKKLPFKAVIKLSLDLANGLSYIHAQRIVHRDIKAENMVIGPKSRLQITGFGVARVEAKNPSEMTGTTGTIGYMAPEVLEGKPYNHKCDVYSFGICLWEMYCCDVPYPDLNLARILTAVVKKNLRPEIPRCCPSSFASIMKRCWDANPNKRLEMEEVVKLLESIDTSKGGRMIPENHSPGCLCFARARGP</sequence>
<accession>A0A8X8ZD67</accession>
<reference evidence="2" key="2">
    <citation type="submission" date="2020-08" db="EMBL/GenBank/DDBJ databases">
        <title>Plant Genome Project.</title>
        <authorList>
            <person name="Zhang R.-G."/>
        </authorList>
    </citation>
    <scope>NUCLEOTIDE SEQUENCE</scope>
    <source>
        <strain evidence="2">Huo1</strain>
        <tissue evidence="2">Leaf</tissue>
    </source>
</reference>
<proteinExistence type="predicted"/>
<dbReference type="SUPFAM" id="SSF56112">
    <property type="entry name" value="Protein kinase-like (PK-like)"/>
    <property type="match status" value="1"/>
</dbReference>
<dbReference type="InterPro" id="IPR000719">
    <property type="entry name" value="Prot_kinase_dom"/>
</dbReference>
<dbReference type="SMART" id="SM00220">
    <property type="entry name" value="S_TKc"/>
    <property type="match status" value="1"/>
</dbReference>
<dbReference type="CDD" id="cd13999">
    <property type="entry name" value="STKc_MAP3K-like"/>
    <property type="match status" value="1"/>
</dbReference>
<dbReference type="Proteomes" id="UP000298416">
    <property type="component" value="Unassembled WGS sequence"/>
</dbReference>
<keyword evidence="3" id="KW-1185">Reference proteome</keyword>
<dbReference type="Gene3D" id="3.30.200.20">
    <property type="entry name" value="Phosphorylase Kinase, domain 1"/>
    <property type="match status" value="1"/>
</dbReference>
<dbReference type="Gene3D" id="1.10.510.10">
    <property type="entry name" value="Transferase(Phosphotransferase) domain 1"/>
    <property type="match status" value="1"/>
</dbReference>